<evidence type="ECO:0000256" key="1">
    <source>
        <dbReference type="ARBA" id="ARBA00004418"/>
    </source>
</evidence>
<comment type="subcellular location">
    <subcellularLocation>
        <location evidence="1">Periplasm</location>
    </subcellularLocation>
</comment>
<dbReference type="RefSeq" id="WP_080819416.1">
    <property type="nucleotide sequence ID" value="NZ_LT009749.1"/>
</dbReference>
<dbReference type="Pfam" id="PF00497">
    <property type="entry name" value="SBP_bac_3"/>
    <property type="match status" value="1"/>
</dbReference>
<dbReference type="EMBL" id="FBWG01000028">
    <property type="protein sequence ID" value="CUX40903.1"/>
    <property type="molecule type" value="Genomic_DNA"/>
</dbReference>
<proteinExistence type="predicted"/>
<evidence type="ECO:0000259" key="3">
    <source>
        <dbReference type="SMART" id="SM00062"/>
    </source>
</evidence>
<dbReference type="Proteomes" id="UP000191987">
    <property type="component" value="Unassembled WGS sequence"/>
</dbReference>
<protein>
    <submittedName>
        <fullName evidence="4">Extracellular solute-binding protein family 3 protein 3</fullName>
    </submittedName>
</protein>
<sequence length="252" mass="26692">MTDIDIAKVRRAIAPSGTLRTTINVGNPILASRKDVPGGVAGVSVDLARTLAERLDGALELVVLESAGEAVTAVEEGRADIGFFARDPTRAQLIAFTAPYVLIEGCYLVRDGSPVSEMKDIDVAGRRVVVGKGSAYDLYLTRELRHATIERAATSPTVIQHFLETSADIAAGVRQQLQQDADRFGGLRLLAGRFMVIEQAMGVARTHGPVAESYLTAFVESAKAEGLVTDFLKANGVDAVSVAPLTVDVISS</sequence>
<dbReference type="GO" id="GO:0042597">
    <property type="term" value="C:periplasmic space"/>
    <property type="evidence" value="ECO:0007669"/>
    <property type="project" value="UniProtKB-SubCell"/>
</dbReference>
<accession>A0A1S7QS50</accession>
<evidence type="ECO:0000313" key="4">
    <source>
        <dbReference type="EMBL" id="CUX40903.1"/>
    </source>
</evidence>
<dbReference type="PANTHER" id="PTHR35936:SF17">
    <property type="entry name" value="ARGININE-BINDING EXTRACELLULAR PROTEIN ARTP"/>
    <property type="match status" value="1"/>
</dbReference>
<keyword evidence="2" id="KW-0732">Signal</keyword>
<reference evidence="4 5" key="1">
    <citation type="submission" date="2016-01" db="EMBL/GenBank/DDBJ databases">
        <authorList>
            <person name="Oliw E.H."/>
        </authorList>
    </citation>
    <scope>NUCLEOTIDE SEQUENCE [LARGE SCALE GENOMIC DNA]</scope>
    <source>
        <strain evidence="4 5">Zutra 3-1</strain>
    </source>
</reference>
<organism evidence="4 5">
    <name type="scientific">Agrobacterium deltaense Zutra 3/1</name>
    <dbReference type="NCBI Taxonomy" id="1183427"/>
    <lineage>
        <taxon>Bacteria</taxon>
        <taxon>Pseudomonadati</taxon>
        <taxon>Pseudomonadota</taxon>
        <taxon>Alphaproteobacteria</taxon>
        <taxon>Hyphomicrobiales</taxon>
        <taxon>Rhizobiaceae</taxon>
        <taxon>Rhizobium/Agrobacterium group</taxon>
        <taxon>Agrobacterium</taxon>
    </lineage>
</organism>
<evidence type="ECO:0000256" key="2">
    <source>
        <dbReference type="ARBA" id="ARBA00022729"/>
    </source>
</evidence>
<dbReference type="AlphaFoldDB" id="A0A1S7QS50"/>
<gene>
    <name evidence="4" type="ORF">AGR7C_Lc100075</name>
</gene>
<name>A0A1S7QS50_9HYPH</name>
<dbReference type="SUPFAM" id="SSF53850">
    <property type="entry name" value="Periplasmic binding protein-like II"/>
    <property type="match status" value="1"/>
</dbReference>
<dbReference type="PANTHER" id="PTHR35936">
    <property type="entry name" value="MEMBRANE-BOUND LYTIC MUREIN TRANSGLYCOSYLASE F"/>
    <property type="match status" value="1"/>
</dbReference>
<dbReference type="Gene3D" id="3.40.190.10">
    <property type="entry name" value="Periplasmic binding protein-like II"/>
    <property type="match status" value="2"/>
</dbReference>
<evidence type="ECO:0000313" key="5">
    <source>
        <dbReference type="Proteomes" id="UP000191987"/>
    </source>
</evidence>
<dbReference type="SMART" id="SM00062">
    <property type="entry name" value="PBPb"/>
    <property type="match status" value="1"/>
</dbReference>
<dbReference type="InterPro" id="IPR001638">
    <property type="entry name" value="Solute-binding_3/MltF_N"/>
</dbReference>
<feature type="domain" description="Solute-binding protein family 3/N-terminal" evidence="3">
    <location>
        <begin position="18"/>
        <end position="235"/>
    </location>
</feature>